<sequence length="83" mass="8883">MPKISSSKPLRNPGSPALWAPSSRLPPVPGHGTGLYLQKVSLLACRRGKSLFDGPAGLAEETAILLRGADTYSLVRATDRERK</sequence>
<organism evidence="2 3">
    <name type="scientific">Bagarius yarrelli</name>
    <name type="common">Goonch</name>
    <name type="synonym">Bagrus yarrelli</name>
    <dbReference type="NCBI Taxonomy" id="175774"/>
    <lineage>
        <taxon>Eukaryota</taxon>
        <taxon>Metazoa</taxon>
        <taxon>Chordata</taxon>
        <taxon>Craniata</taxon>
        <taxon>Vertebrata</taxon>
        <taxon>Euteleostomi</taxon>
        <taxon>Actinopterygii</taxon>
        <taxon>Neopterygii</taxon>
        <taxon>Teleostei</taxon>
        <taxon>Ostariophysi</taxon>
        <taxon>Siluriformes</taxon>
        <taxon>Sisoridae</taxon>
        <taxon>Sisorinae</taxon>
        <taxon>Bagarius</taxon>
    </lineage>
</organism>
<accession>A0A556U602</accession>
<dbReference type="EMBL" id="VCAZ01000052">
    <property type="protein sequence ID" value="TSN03425.1"/>
    <property type="molecule type" value="Genomic_DNA"/>
</dbReference>
<evidence type="ECO:0000256" key="1">
    <source>
        <dbReference type="SAM" id="MobiDB-lite"/>
    </source>
</evidence>
<gene>
    <name evidence="2" type="ORF">Baya_8561</name>
</gene>
<protein>
    <submittedName>
        <fullName evidence="2">Uncharacterized protein</fullName>
    </submittedName>
</protein>
<comment type="caution">
    <text evidence="2">The sequence shown here is derived from an EMBL/GenBank/DDBJ whole genome shotgun (WGS) entry which is preliminary data.</text>
</comment>
<reference evidence="2 3" key="1">
    <citation type="journal article" date="2019" name="Genome Biol. Evol.">
        <title>Whole-Genome Sequencing of the Giant Devil Catfish, Bagarius yarrelli.</title>
        <authorList>
            <person name="Jiang W."/>
            <person name="Lv Y."/>
            <person name="Cheng L."/>
            <person name="Yang K."/>
            <person name="Chao B."/>
            <person name="Wang X."/>
            <person name="Li Y."/>
            <person name="Pan X."/>
            <person name="You X."/>
            <person name="Zhang Y."/>
            <person name="Yang J."/>
            <person name="Li J."/>
            <person name="Zhang X."/>
            <person name="Liu S."/>
            <person name="Sun C."/>
            <person name="Yang J."/>
            <person name="Shi Q."/>
        </authorList>
    </citation>
    <scope>NUCLEOTIDE SEQUENCE [LARGE SCALE GENOMIC DNA]</scope>
    <source>
        <strain evidence="2">JWS20170419001</strain>
        <tissue evidence="2">Muscle</tissue>
    </source>
</reference>
<evidence type="ECO:0000313" key="2">
    <source>
        <dbReference type="EMBL" id="TSN03425.1"/>
    </source>
</evidence>
<evidence type="ECO:0000313" key="3">
    <source>
        <dbReference type="Proteomes" id="UP000319801"/>
    </source>
</evidence>
<name>A0A556U602_BAGYA</name>
<feature type="region of interest" description="Disordered" evidence="1">
    <location>
        <begin position="1"/>
        <end position="25"/>
    </location>
</feature>
<proteinExistence type="predicted"/>
<dbReference type="Proteomes" id="UP000319801">
    <property type="component" value="Unassembled WGS sequence"/>
</dbReference>
<dbReference type="AlphaFoldDB" id="A0A556U602"/>
<keyword evidence="3" id="KW-1185">Reference proteome</keyword>